<accession>A0A545AX20</accession>
<keyword evidence="8" id="KW-1185">Reference proteome</keyword>
<dbReference type="PROSITE" id="PS51296">
    <property type="entry name" value="RIESKE"/>
    <property type="match status" value="1"/>
</dbReference>
<keyword evidence="2" id="KW-0479">Metal-binding</keyword>
<evidence type="ECO:0000256" key="3">
    <source>
        <dbReference type="ARBA" id="ARBA00023002"/>
    </source>
</evidence>
<dbReference type="Pfam" id="PF19112">
    <property type="entry name" value="VanA_C"/>
    <property type="match status" value="1"/>
</dbReference>
<dbReference type="Gene3D" id="3.90.380.10">
    <property type="entry name" value="Naphthalene 1,2-dioxygenase Alpha Subunit, Chain A, domain 1"/>
    <property type="match status" value="1"/>
</dbReference>
<dbReference type="Gene3D" id="2.102.10.10">
    <property type="entry name" value="Rieske [2Fe-2S] iron-sulphur domain"/>
    <property type="match status" value="1"/>
</dbReference>
<dbReference type="EMBL" id="VIRS01000003">
    <property type="protein sequence ID" value="TQS45876.1"/>
    <property type="molecule type" value="Genomic_DNA"/>
</dbReference>
<dbReference type="SUPFAM" id="SSF55961">
    <property type="entry name" value="Bet v1-like"/>
    <property type="match status" value="1"/>
</dbReference>
<dbReference type="InterPro" id="IPR050584">
    <property type="entry name" value="Cholesterol_7-desaturase"/>
</dbReference>
<proteinExistence type="predicted"/>
<dbReference type="GO" id="GO:0051213">
    <property type="term" value="F:dioxygenase activity"/>
    <property type="evidence" value="ECO:0007669"/>
    <property type="project" value="UniProtKB-KW"/>
</dbReference>
<comment type="caution">
    <text evidence="7">The sequence shown here is derived from an EMBL/GenBank/DDBJ whole genome shotgun (WGS) entry which is preliminary data.</text>
</comment>
<dbReference type="GO" id="GO:0051537">
    <property type="term" value="F:2 iron, 2 sulfur cluster binding"/>
    <property type="evidence" value="ECO:0007669"/>
    <property type="project" value="UniProtKB-KW"/>
</dbReference>
<dbReference type="PANTHER" id="PTHR21266">
    <property type="entry name" value="IRON-SULFUR DOMAIN CONTAINING PROTEIN"/>
    <property type="match status" value="1"/>
</dbReference>
<dbReference type="AlphaFoldDB" id="A0A545AX20"/>
<keyword evidence="1" id="KW-0001">2Fe-2S</keyword>
<dbReference type="GO" id="GO:0046872">
    <property type="term" value="F:metal ion binding"/>
    <property type="evidence" value="ECO:0007669"/>
    <property type="project" value="UniProtKB-KW"/>
</dbReference>
<evidence type="ECO:0000256" key="1">
    <source>
        <dbReference type="ARBA" id="ARBA00022714"/>
    </source>
</evidence>
<feature type="domain" description="Rieske" evidence="6">
    <location>
        <begin position="22"/>
        <end position="126"/>
    </location>
</feature>
<reference evidence="7 8" key="1">
    <citation type="submission" date="2019-07" db="EMBL/GenBank/DDBJ databases">
        <title>Cryptosporangium phraense sp. nov., isolated from plant litter.</title>
        <authorList>
            <person name="Suriyachadkun C."/>
        </authorList>
    </citation>
    <scope>NUCLEOTIDE SEQUENCE [LARGE SCALE GENOMIC DNA]</scope>
    <source>
        <strain evidence="7 8">A-T 5661</strain>
    </source>
</reference>
<evidence type="ECO:0000259" key="6">
    <source>
        <dbReference type="PROSITE" id="PS51296"/>
    </source>
</evidence>
<gene>
    <name evidence="7" type="ORF">FL583_05060</name>
</gene>
<dbReference type="CDD" id="cd03469">
    <property type="entry name" value="Rieske_RO_Alpha_N"/>
    <property type="match status" value="1"/>
</dbReference>
<keyword evidence="4" id="KW-0408">Iron</keyword>
<protein>
    <submittedName>
        <fullName evidence="7">Aromatic ring-hydroxylating dioxygenase subunit alpha</fullName>
    </submittedName>
</protein>
<sequence length="346" mass="38327">MATTAAPSSFLSNIDPALRQFWHPVALTTEVPDSGRPLRVDLLGHSWVILRLDGRLVALYDRCPHRLVPLSEGTVVGDRLQCRYHGYEFDADGRCRHVPALGTEPPPPRIRVPTAHVRPAFGLVWLCEAEIEPAFPLSESPYLDPDLDTFVAGPFETRVDAGLLTDNFLDVTHLPFLHAQTFGGVTDEVHELEVERSGWSLRQSTDSVTTERGETLPVHYDYTLHAPFACQLAMTTLAGDREGRTDYVWSFCQPQAADRTRWFLVHAYAGLDHDPAAVADAAEFQTRVGLEDLSILEPMRRPSLPLDNSECHTRGDKGCVAYRQIMKSVAAGESRPLTAAPTSHAV</sequence>
<name>A0A545AX20_9ACTN</name>
<dbReference type="InterPro" id="IPR017941">
    <property type="entry name" value="Rieske_2Fe-2S"/>
</dbReference>
<dbReference type="InParanoid" id="A0A545AX20"/>
<dbReference type="InterPro" id="IPR036922">
    <property type="entry name" value="Rieske_2Fe-2S_sf"/>
</dbReference>
<evidence type="ECO:0000256" key="2">
    <source>
        <dbReference type="ARBA" id="ARBA00022723"/>
    </source>
</evidence>
<keyword evidence="7" id="KW-0223">Dioxygenase</keyword>
<dbReference type="Proteomes" id="UP000317982">
    <property type="component" value="Unassembled WGS sequence"/>
</dbReference>
<evidence type="ECO:0000256" key="4">
    <source>
        <dbReference type="ARBA" id="ARBA00023004"/>
    </source>
</evidence>
<keyword evidence="5" id="KW-0411">Iron-sulfur</keyword>
<dbReference type="Pfam" id="PF00355">
    <property type="entry name" value="Rieske"/>
    <property type="match status" value="1"/>
</dbReference>
<dbReference type="InterPro" id="IPR044043">
    <property type="entry name" value="VanA_C_cat"/>
</dbReference>
<dbReference type="GO" id="GO:0016705">
    <property type="term" value="F:oxidoreductase activity, acting on paired donors, with incorporation or reduction of molecular oxygen"/>
    <property type="evidence" value="ECO:0007669"/>
    <property type="project" value="UniProtKB-ARBA"/>
</dbReference>
<dbReference type="PANTHER" id="PTHR21266:SF60">
    <property type="entry name" value="3-KETOSTEROID-9-ALPHA-MONOOXYGENASE, OXYGENASE COMPONENT"/>
    <property type="match status" value="1"/>
</dbReference>
<dbReference type="SUPFAM" id="SSF50022">
    <property type="entry name" value="ISP domain"/>
    <property type="match status" value="1"/>
</dbReference>
<evidence type="ECO:0000313" key="8">
    <source>
        <dbReference type="Proteomes" id="UP000317982"/>
    </source>
</evidence>
<organism evidence="7 8">
    <name type="scientific">Cryptosporangium phraense</name>
    <dbReference type="NCBI Taxonomy" id="2593070"/>
    <lineage>
        <taxon>Bacteria</taxon>
        <taxon>Bacillati</taxon>
        <taxon>Actinomycetota</taxon>
        <taxon>Actinomycetes</taxon>
        <taxon>Cryptosporangiales</taxon>
        <taxon>Cryptosporangiaceae</taxon>
        <taxon>Cryptosporangium</taxon>
    </lineage>
</organism>
<dbReference type="OrthoDB" id="5243643at2"/>
<keyword evidence="3" id="KW-0560">Oxidoreductase</keyword>
<evidence type="ECO:0000313" key="7">
    <source>
        <dbReference type="EMBL" id="TQS45876.1"/>
    </source>
</evidence>
<dbReference type="GO" id="GO:0004497">
    <property type="term" value="F:monooxygenase activity"/>
    <property type="evidence" value="ECO:0007669"/>
    <property type="project" value="UniProtKB-ARBA"/>
</dbReference>
<dbReference type="RefSeq" id="WP_142703283.1">
    <property type="nucleotide sequence ID" value="NZ_VIRS01000003.1"/>
</dbReference>
<evidence type="ECO:0000256" key="5">
    <source>
        <dbReference type="ARBA" id="ARBA00023014"/>
    </source>
</evidence>